<comment type="caution">
    <text evidence="3">The sequence shown here is derived from an EMBL/GenBank/DDBJ whole genome shotgun (WGS) entry which is preliminary data.</text>
</comment>
<evidence type="ECO:0000313" key="3">
    <source>
        <dbReference type="EMBL" id="TGJ99651.1"/>
    </source>
</evidence>
<sequence>MKIRFFYFTIFCYIFLFTSCLGMTGEFGWAILDESKLGSLEKKFSNVQEFTLTREKLVFPSDKTLVYLYKFSKTPNPEAEIYVSLSRFQVGFNEIEVKRKRPETSTSSITGSFQELIPGKYLMKVSYEGDVIDNVEFKVIEPEPQEEEKEQTSDDIGKFTKARKNAN</sequence>
<dbReference type="EMBL" id="RQEP01000019">
    <property type="protein sequence ID" value="TGJ99651.1"/>
    <property type="molecule type" value="Genomic_DNA"/>
</dbReference>
<keyword evidence="2" id="KW-0472">Membrane</keyword>
<name>A0A4R9FLV3_9LEPT</name>
<gene>
    <name evidence="3" type="ORF">EHO59_17595</name>
</gene>
<proteinExistence type="predicted"/>
<keyword evidence="4" id="KW-1185">Reference proteome</keyword>
<dbReference type="PROSITE" id="PS51257">
    <property type="entry name" value="PROKAR_LIPOPROTEIN"/>
    <property type="match status" value="1"/>
</dbReference>
<evidence type="ECO:0000256" key="2">
    <source>
        <dbReference type="SAM" id="Phobius"/>
    </source>
</evidence>
<evidence type="ECO:0000313" key="4">
    <source>
        <dbReference type="Proteomes" id="UP000297453"/>
    </source>
</evidence>
<dbReference type="NCBIfam" id="NF047559">
    <property type="entry name" value="LIC_12238_fam"/>
    <property type="match status" value="1"/>
</dbReference>
<evidence type="ECO:0000256" key="1">
    <source>
        <dbReference type="SAM" id="MobiDB-lite"/>
    </source>
</evidence>
<organism evidence="3 4">
    <name type="scientific">Leptospira semungkisensis</name>
    <dbReference type="NCBI Taxonomy" id="2484985"/>
    <lineage>
        <taxon>Bacteria</taxon>
        <taxon>Pseudomonadati</taxon>
        <taxon>Spirochaetota</taxon>
        <taxon>Spirochaetia</taxon>
        <taxon>Leptospirales</taxon>
        <taxon>Leptospiraceae</taxon>
        <taxon>Leptospira</taxon>
    </lineage>
</organism>
<dbReference type="OrthoDB" id="328742at2"/>
<feature type="transmembrane region" description="Helical" evidence="2">
    <location>
        <begin position="6"/>
        <end position="32"/>
    </location>
</feature>
<keyword evidence="2" id="KW-0812">Transmembrane</keyword>
<evidence type="ECO:0008006" key="5">
    <source>
        <dbReference type="Google" id="ProtNLM"/>
    </source>
</evidence>
<keyword evidence="2" id="KW-1133">Transmembrane helix</keyword>
<dbReference type="RefSeq" id="WP_135589742.1">
    <property type="nucleotide sequence ID" value="NZ_RQEP01000019.1"/>
</dbReference>
<feature type="region of interest" description="Disordered" evidence="1">
    <location>
        <begin position="142"/>
        <end position="167"/>
    </location>
</feature>
<protein>
    <recommendedName>
        <fullName evidence="5">Lipoprotein</fullName>
    </recommendedName>
</protein>
<dbReference type="AlphaFoldDB" id="A0A4R9FLV3"/>
<dbReference type="Proteomes" id="UP000297453">
    <property type="component" value="Unassembled WGS sequence"/>
</dbReference>
<reference evidence="3" key="1">
    <citation type="journal article" date="2019" name="PLoS Negl. Trop. Dis.">
        <title>Revisiting the worldwide diversity of Leptospira species in the environment.</title>
        <authorList>
            <person name="Vincent A.T."/>
            <person name="Schiettekatte O."/>
            <person name="Bourhy P."/>
            <person name="Veyrier F.J."/>
            <person name="Picardeau M."/>
        </authorList>
    </citation>
    <scope>NUCLEOTIDE SEQUENCE [LARGE SCALE GENOMIC DNA]</scope>
    <source>
        <strain evidence="3">SSS9</strain>
    </source>
</reference>
<accession>A0A4R9FLV3</accession>